<dbReference type="InterPro" id="IPR032466">
    <property type="entry name" value="Metal_Hydrolase"/>
</dbReference>
<feature type="chain" id="PRO_5013258012" description="Amidohydrolase 3 domain-containing protein" evidence="1">
    <location>
        <begin position="25"/>
        <end position="552"/>
    </location>
</feature>
<keyword evidence="1" id="KW-0732">Signal</keyword>
<accession>A0A239EWP8</accession>
<dbReference type="InterPro" id="IPR033932">
    <property type="entry name" value="YtcJ-like"/>
</dbReference>
<evidence type="ECO:0000256" key="1">
    <source>
        <dbReference type="SAM" id="SignalP"/>
    </source>
</evidence>
<dbReference type="Gene3D" id="3.10.310.70">
    <property type="match status" value="1"/>
</dbReference>
<sequence length="552" mass="58690">MIARRVRLLGAGAAAALFATAALADGLVDNVNGYTVGKDGEVERFTGLLIDGEGKVVRTLAGKDKRPEKLDFRLDGQGRTMIPGLIDGHGHVMGLGFNALQLDLSDTRSLAEAQDKIRQWARDNPNQRWVIGRGWNQERWGLARFPTAADLDAAVADRPVWLMRVDGHAGVANSAALALAGINAKAVAPAGGRIEMAGGKPTGLFVDAAMALIDKAVPPPQAIERDLAFAKAQDMLIAEGITAVADMGTTADDWAVMRRAGDMGRLRVRVISYAYGIAPLISIAGTGPTPWLYNGRLRMVGVKLIDDGALGSRGAWLKADYADAPGQRGLALLDDAKLKNLGSRAAMDGFQVAIHAIGDAANAQALDAIGELAGTYKGDRRWRIEHAQIVDPADLPRFGQHGIIASMQPVHQTSDRLMAEARLGPARLAGAYAWGSMLKAGAKLAFGSDFPVESPDPFAGLAAAISREDPSGQPPGGWMPEQKLTTPQALAAFTRDAAFAGFAEDRIGSLESGRYADFLLLDRDIMAASPAEVRATRVMETWIGGKRVWVRK</sequence>
<dbReference type="PANTHER" id="PTHR22642:SF2">
    <property type="entry name" value="PROTEIN LONG AFTER FAR-RED 3"/>
    <property type="match status" value="1"/>
</dbReference>
<gene>
    <name evidence="3" type="ORF">SAMN06295912_107113</name>
</gene>
<dbReference type="Pfam" id="PF07969">
    <property type="entry name" value="Amidohydro_3"/>
    <property type="match status" value="1"/>
</dbReference>
<dbReference type="EMBL" id="FZOS01000007">
    <property type="protein sequence ID" value="SNS48234.1"/>
    <property type="molecule type" value="Genomic_DNA"/>
</dbReference>
<organism evidence="3 4">
    <name type="scientific">Edaphosphingomonas laterariae</name>
    <dbReference type="NCBI Taxonomy" id="861865"/>
    <lineage>
        <taxon>Bacteria</taxon>
        <taxon>Pseudomonadati</taxon>
        <taxon>Pseudomonadota</taxon>
        <taxon>Alphaproteobacteria</taxon>
        <taxon>Sphingomonadales</taxon>
        <taxon>Rhizorhabdaceae</taxon>
        <taxon>Edaphosphingomonas</taxon>
    </lineage>
</organism>
<evidence type="ECO:0000313" key="4">
    <source>
        <dbReference type="Proteomes" id="UP000198281"/>
    </source>
</evidence>
<dbReference type="CDD" id="cd01300">
    <property type="entry name" value="YtcJ_like"/>
    <property type="match status" value="1"/>
</dbReference>
<feature type="signal peptide" evidence="1">
    <location>
        <begin position="1"/>
        <end position="24"/>
    </location>
</feature>
<dbReference type="AlphaFoldDB" id="A0A239EWP8"/>
<dbReference type="SUPFAM" id="SSF51338">
    <property type="entry name" value="Composite domain of metallo-dependent hydrolases"/>
    <property type="match status" value="1"/>
</dbReference>
<dbReference type="Proteomes" id="UP000198281">
    <property type="component" value="Unassembled WGS sequence"/>
</dbReference>
<dbReference type="PANTHER" id="PTHR22642">
    <property type="entry name" value="IMIDAZOLONEPROPIONASE"/>
    <property type="match status" value="1"/>
</dbReference>
<protein>
    <recommendedName>
        <fullName evidence="2">Amidohydrolase 3 domain-containing protein</fullName>
    </recommendedName>
</protein>
<reference evidence="4" key="1">
    <citation type="submission" date="2017-06" db="EMBL/GenBank/DDBJ databases">
        <authorList>
            <person name="Varghese N."/>
            <person name="Submissions S."/>
        </authorList>
    </citation>
    <scope>NUCLEOTIDE SEQUENCE [LARGE SCALE GENOMIC DNA]</scope>
    <source>
        <strain evidence="4">LNB2</strain>
    </source>
</reference>
<dbReference type="SUPFAM" id="SSF51556">
    <property type="entry name" value="Metallo-dependent hydrolases"/>
    <property type="match status" value="1"/>
</dbReference>
<evidence type="ECO:0000259" key="2">
    <source>
        <dbReference type="Pfam" id="PF07969"/>
    </source>
</evidence>
<dbReference type="Gene3D" id="3.20.20.140">
    <property type="entry name" value="Metal-dependent hydrolases"/>
    <property type="match status" value="1"/>
</dbReference>
<evidence type="ECO:0000313" key="3">
    <source>
        <dbReference type="EMBL" id="SNS48234.1"/>
    </source>
</evidence>
<dbReference type="Gene3D" id="2.30.40.10">
    <property type="entry name" value="Urease, subunit C, domain 1"/>
    <property type="match status" value="1"/>
</dbReference>
<dbReference type="InterPro" id="IPR013108">
    <property type="entry name" value="Amidohydro_3"/>
</dbReference>
<name>A0A239EWP8_9SPHN</name>
<proteinExistence type="predicted"/>
<feature type="domain" description="Amidohydrolase 3" evidence="2">
    <location>
        <begin position="75"/>
        <end position="548"/>
    </location>
</feature>
<keyword evidence="4" id="KW-1185">Reference proteome</keyword>
<dbReference type="GO" id="GO:0016810">
    <property type="term" value="F:hydrolase activity, acting on carbon-nitrogen (but not peptide) bonds"/>
    <property type="evidence" value="ECO:0007669"/>
    <property type="project" value="InterPro"/>
</dbReference>
<dbReference type="InterPro" id="IPR011059">
    <property type="entry name" value="Metal-dep_hydrolase_composite"/>
</dbReference>